<evidence type="ECO:0000313" key="1">
    <source>
        <dbReference type="EMBL" id="KZR97412.1"/>
    </source>
</evidence>
<accession>A0A164F4B3</accession>
<name>A0A164F4B3_9CRUS</name>
<sequence>MKNPLEKYSKSKTVDPSLSAFATGLRPMAIRWHFKINVIIFLVWKKKYLKYCMITLYI</sequence>
<dbReference type="AlphaFoldDB" id="A0A164F4B3"/>
<dbReference type="EMBL" id="LRGB01021580">
    <property type="protein sequence ID" value="KZR97412.1"/>
    <property type="molecule type" value="Genomic_DNA"/>
</dbReference>
<dbReference type="Proteomes" id="UP000076858">
    <property type="component" value="Unassembled WGS sequence"/>
</dbReference>
<proteinExistence type="predicted"/>
<gene>
    <name evidence="1" type="ORF">APZ42_007736</name>
</gene>
<organism evidence="1 2">
    <name type="scientific">Daphnia magna</name>
    <dbReference type="NCBI Taxonomy" id="35525"/>
    <lineage>
        <taxon>Eukaryota</taxon>
        <taxon>Metazoa</taxon>
        <taxon>Ecdysozoa</taxon>
        <taxon>Arthropoda</taxon>
        <taxon>Crustacea</taxon>
        <taxon>Branchiopoda</taxon>
        <taxon>Diplostraca</taxon>
        <taxon>Cladocera</taxon>
        <taxon>Anomopoda</taxon>
        <taxon>Daphniidae</taxon>
        <taxon>Daphnia</taxon>
    </lineage>
</organism>
<evidence type="ECO:0000313" key="2">
    <source>
        <dbReference type="Proteomes" id="UP000076858"/>
    </source>
</evidence>
<keyword evidence="2" id="KW-1185">Reference proteome</keyword>
<comment type="caution">
    <text evidence="1">The sequence shown here is derived from an EMBL/GenBank/DDBJ whole genome shotgun (WGS) entry which is preliminary data.</text>
</comment>
<protein>
    <submittedName>
        <fullName evidence="1">Uncharacterized protein</fullName>
    </submittedName>
</protein>
<reference evidence="1 2" key="1">
    <citation type="submission" date="2016-03" db="EMBL/GenBank/DDBJ databases">
        <title>EvidentialGene: Evidence-directed Construction of Genes on Genomes.</title>
        <authorList>
            <person name="Gilbert D.G."/>
            <person name="Choi J.-H."/>
            <person name="Mockaitis K."/>
            <person name="Colbourne J."/>
            <person name="Pfrender M."/>
        </authorList>
    </citation>
    <scope>NUCLEOTIDE SEQUENCE [LARGE SCALE GENOMIC DNA]</scope>
    <source>
        <strain evidence="1 2">Xinb3</strain>
        <tissue evidence="1">Complete organism</tissue>
    </source>
</reference>